<name>A0A8J7IVF6_9BACT</name>
<keyword evidence="3" id="KW-1185">Reference proteome</keyword>
<accession>A0A8J7IVF6</accession>
<dbReference type="EMBL" id="JAEMHM010000001">
    <property type="protein sequence ID" value="MBJ6723092.1"/>
    <property type="molecule type" value="Genomic_DNA"/>
</dbReference>
<protein>
    <recommendedName>
        <fullName evidence="4">Lipoprotein</fullName>
    </recommendedName>
</protein>
<gene>
    <name evidence="2" type="ORF">JFN93_00090</name>
</gene>
<comment type="caution">
    <text evidence="2">The sequence shown here is derived from an EMBL/GenBank/DDBJ whole genome shotgun (WGS) entry which is preliminary data.</text>
</comment>
<dbReference type="RefSeq" id="WP_199381943.1">
    <property type="nucleotide sequence ID" value="NZ_JAEMHM010000001.1"/>
</dbReference>
<organism evidence="2 3">
    <name type="scientific">Geomesophilobacter sediminis</name>
    <dbReference type="NCBI Taxonomy" id="2798584"/>
    <lineage>
        <taxon>Bacteria</taxon>
        <taxon>Pseudomonadati</taxon>
        <taxon>Thermodesulfobacteriota</taxon>
        <taxon>Desulfuromonadia</taxon>
        <taxon>Geobacterales</taxon>
        <taxon>Geobacteraceae</taxon>
        <taxon>Geomesophilobacter</taxon>
    </lineage>
</organism>
<reference evidence="2" key="1">
    <citation type="submission" date="2020-12" db="EMBL/GenBank/DDBJ databases">
        <title>Geomonas sp. Red875, isolated from river sediment.</title>
        <authorList>
            <person name="Xu Z."/>
            <person name="Zhang Z."/>
            <person name="Masuda Y."/>
            <person name="Itoh H."/>
            <person name="Senoo K."/>
        </authorList>
    </citation>
    <scope>NUCLEOTIDE SEQUENCE</scope>
    <source>
        <strain evidence="2">Red875</strain>
    </source>
</reference>
<evidence type="ECO:0000256" key="1">
    <source>
        <dbReference type="SAM" id="MobiDB-lite"/>
    </source>
</evidence>
<sequence>MRLVAIFLAAALLAGCESVQDSLVRQYFLDQGMSDQYGTYIREELERKMAAPPPANLAPRRIAPQSLDQG</sequence>
<dbReference type="PROSITE" id="PS51257">
    <property type="entry name" value="PROKAR_LIPOPROTEIN"/>
    <property type="match status" value="1"/>
</dbReference>
<evidence type="ECO:0000313" key="3">
    <source>
        <dbReference type="Proteomes" id="UP000636888"/>
    </source>
</evidence>
<proteinExistence type="predicted"/>
<evidence type="ECO:0008006" key="4">
    <source>
        <dbReference type="Google" id="ProtNLM"/>
    </source>
</evidence>
<dbReference type="Proteomes" id="UP000636888">
    <property type="component" value="Unassembled WGS sequence"/>
</dbReference>
<dbReference type="AlphaFoldDB" id="A0A8J7IVF6"/>
<evidence type="ECO:0000313" key="2">
    <source>
        <dbReference type="EMBL" id="MBJ6723092.1"/>
    </source>
</evidence>
<feature type="region of interest" description="Disordered" evidence="1">
    <location>
        <begin position="51"/>
        <end position="70"/>
    </location>
</feature>